<feature type="signal peptide" evidence="1">
    <location>
        <begin position="1"/>
        <end position="21"/>
    </location>
</feature>
<keyword evidence="1" id="KW-0732">Signal</keyword>
<evidence type="ECO:0000256" key="1">
    <source>
        <dbReference type="SAM" id="SignalP"/>
    </source>
</evidence>
<dbReference type="Gene3D" id="2.60.120.1140">
    <property type="entry name" value="Protein of unknown function DUF192"/>
    <property type="match status" value="1"/>
</dbReference>
<dbReference type="EMBL" id="LXYT01000003">
    <property type="protein sequence ID" value="OLY42737.1"/>
    <property type="molecule type" value="Genomic_DNA"/>
</dbReference>
<evidence type="ECO:0008006" key="4">
    <source>
        <dbReference type="Google" id="ProtNLM"/>
    </source>
</evidence>
<reference evidence="2 3" key="1">
    <citation type="submission" date="2016-12" db="EMBL/GenBank/DDBJ databases">
        <title>Comparative genomics of Bartonella apis.</title>
        <authorList>
            <person name="Engel P."/>
        </authorList>
    </citation>
    <scope>NUCLEOTIDE SEQUENCE [LARGE SCALE GENOMIC DNA]</scope>
    <source>
        <strain evidence="2 3">PEB0149</strain>
    </source>
</reference>
<dbReference type="PANTHER" id="PTHR37953">
    <property type="entry name" value="UPF0127 PROTEIN MJ1496"/>
    <property type="match status" value="1"/>
</dbReference>
<protein>
    <recommendedName>
        <fullName evidence="4">DUF192 domain-containing protein</fullName>
    </recommendedName>
</protein>
<accession>A0A1R0F6Z9</accession>
<proteinExistence type="predicted"/>
<dbReference type="InterPro" id="IPR038695">
    <property type="entry name" value="Saro_0823-like_sf"/>
</dbReference>
<evidence type="ECO:0000313" key="3">
    <source>
        <dbReference type="Proteomes" id="UP000187344"/>
    </source>
</evidence>
<organism evidence="2 3">
    <name type="scientific">Bartonella apis</name>
    <dbReference type="NCBI Taxonomy" id="1686310"/>
    <lineage>
        <taxon>Bacteria</taxon>
        <taxon>Pseudomonadati</taxon>
        <taxon>Pseudomonadota</taxon>
        <taxon>Alphaproteobacteria</taxon>
        <taxon>Hyphomicrobiales</taxon>
        <taxon>Bartonellaceae</taxon>
        <taxon>Bartonella</taxon>
    </lineage>
</organism>
<dbReference type="InterPro" id="IPR003795">
    <property type="entry name" value="DUF192"/>
</dbReference>
<dbReference type="PANTHER" id="PTHR37953:SF1">
    <property type="entry name" value="UPF0127 PROTEIN MJ1496"/>
    <property type="match status" value="1"/>
</dbReference>
<dbReference type="AlphaFoldDB" id="A0A1R0F6Z9"/>
<name>A0A1R0F6Z9_9HYPH</name>
<feature type="chain" id="PRO_5012683687" description="DUF192 domain-containing protein" evidence="1">
    <location>
        <begin position="22"/>
        <end position="159"/>
    </location>
</feature>
<dbReference type="Proteomes" id="UP000187344">
    <property type="component" value="Unassembled WGS sequence"/>
</dbReference>
<keyword evidence="3" id="KW-1185">Reference proteome</keyword>
<dbReference type="Pfam" id="PF02643">
    <property type="entry name" value="DUF192"/>
    <property type="match status" value="1"/>
</dbReference>
<gene>
    <name evidence="2" type="ORF">PEB0149_001440</name>
</gene>
<comment type="caution">
    <text evidence="2">The sequence shown here is derived from an EMBL/GenBank/DDBJ whole genome shotgun (WGS) entry which is preliminary data.</text>
</comment>
<sequence length="159" mass="17734">MKRFFVGLIFLIFGLSSNAYSEEPMRLPVDPAPLVIITGTGKISYDVEVAKTPQQNESGLMYRTDFPANRAMLFVFPEKRIVTMWMANTPLPLDMLFLDENGIIESITQNTIPYSTKIVSSHVFAAFTIEVNAGDVQKNRIKVGDRVFHPAICGGCKVD</sequence>
<evidence type="ECO:0000313" key="2">
    <source>
        <dbReference type="EMBL" id="OLY42737.1"/>
    </source>
</evidence>